<dbReference type="PANTHER" id="PTHR45947:SF3">
    <property type="entry name" value="SULFOQUINOVOSYL TRANSFERASE SQD2"/>
    <property type="match status" value="1"/>
</dbReference>
<evidence type="ECO:0000313" key="2">
    <source>
        <dbReference type="EMBL" id="GAA5511083.1"/>
    </source>
</evidence>
<dbReference type="Gene3D" id="3.40.50.2000">
    <property type="entry name" value="Glycogen Phosphorylase B"/>
    <property type="match status" value="1"/>
</dbReference>
<protein>
    <recommendedName>
        <fullName evidence="1">Glycosyl transferase family 1 domain-containing protein</fullName>
    </recommendedName>
</protein>
<dbReference type="EMBL" id="BAABRO010000035">
    <property type="protein sequence ID" value="GAA5511083.1"/>
    <property type="molecule type" value="Genomic_DNA"/>
</dbReference>
<evidence type="ECO:0000259" key="1">
    <source>
        <dbReference type="Pfam" id="PF00534"/>
    </source>
</evidence>
<proteinExistence type="predicted"/>
<reference evidence="2 3" key="1">
    <citation type="submission" date="2024-02" db="EMBL/GenBank/DDBJ databases">
        <title>Rhodopirellula caenicola NBRC 110016.</title>
        <authorList>
            <person name="Ichikawa N."/>
            <person name="Katano-Makiyama Y."/>
            <person name="Hidaka K."/>
        </authorList>
    </citation>
    <scope>NUCLEOTIDE SEQUENCE [LARGE SCALE GENOMIC DNA]</scope>
    <source>
        <strain evidence="2 3">NBRC 110016</strain>
    </source>
</reference>
<evidence type="ECO:0000313" key="3">
    <source>
        <dbReference type="Proteomes" id="UP001416858"/>
    </source>
</evidence>
<dbReference type="InterPro" id="IPR050194">
    <property type="entry name" value="Glycosyltransferase_grp1"/>
</dbReference>
<keyword evidence="3" id="KW-1185">Reference proteome</keyword>
<dbReference type="SUPFAM" id="SSF53756">
    <property type="entry name" value="UDP-Glycosyltransferase/glycogen phosphorylase"/>
    <property type="match status" value="1"/>
</dbReference>
<name>A0ABP9W3H4_9BACT</name>
<dbReference type="Pfam" id="PF00534">
    <property type="entry name" value="Glycos_transf_1"/>
    <property type="match status" value="1"/>
</dbReference>
<organism evidence="2 3">
    <name type="scientific">Novipirellula caenicola</name>
    <dbReference type="NCBI Taxonomy" id="1536901"/>
    <lineage>
        <taxon>Bacteria</taxon>
        <taxon>Pseudomonadati</taxon>
        <taxon>Planctomycetota</taxon>
        <taxon>Planctomycetia</taxon>
        <taxon>Pirellulales</taxon>
        <taxon>Pirellulaceae</taxon>
        <taxon>Novipirellula</taxon>
    </lineage>
</organism>
<dbReference type="RefSeq" id="WP_345689487.1">
    <property type="nucleotide sequence ID" value="NZ_BAABRO010000035.1"/>
</dbReference>
<accession>A0ABP9W3H4</accession>
<dbReference type="InterPro" id="IPR001296">
    <property type="entry name" value="Glyco_trans_1"/>
</dbReference>
<dbReference type="PANTHER" id="PTHR45947">
    <property type="entry name" value="SULFOQUINOVOSYL TRANSFERASE SQD2"/>
    <property type="match status" value="1"/>
</dbReference>
<feature type="domain" description="Glycosyl transferase family 1" evidence="1">
    <location>
        <begin position="313"/>
        <end position="401"/>
    </location>
</feature>
<comment type="caution">
    <text evidence="2">The sequence shown here is derived from an EMBL/GenBank/DDBJ whole genome shotgun (WGS) entry which is preliminary data.</text>
</comment>
<gene>
    <name evidence="2" type="ORF">Rcae01_06596</name>
</gene>
<dbReference type="CDD" id="cd03801">
    <property type="entry name" value="GT4_PimA-like"/>
    <property type="match status" value="1"/>
</dbReference>
<dbReference type="Proteomes" id="UP001416858">
    <property type="component" value="Unassembled WGS sequence"/>
</dbReference>
<sequence>MPKLLIHFARFGPYHLARLRSASEALAPLGWTVKGLQVCSTDSIYDWSPSQFDDTNGSLNPDIITAFPGAAYEDINAVDIKSTFVKILDREQPEAITVAGWSSVDALACCRWAQQRKCKAILMSETRQLDGRRVWWKEAIKSRRVRRFDAALVGGRSHADYLVKLGMPAERIGFGYNVVDNDYFANAKVALGCQSCEHERNAHPWFLTSNRFVPIKNLNVTLQAYQIYLQKIASLHHLTTTPTRSSNPSQREVNSAVATESISASVSSEAWNLCLLGDGPLCDSLKTAASAIGARVRTVLPWEDDYDLASQQPTIYFPGFRQIEELPRLYARAAAFLHPAMSEPWGLVINEAMASSLPILSSRNVGAAEELVDKKVNGFLFDPASPHEMADAMSTITQMDEPQRLIMGQHSLRIINERMPTNAFGKGLAMILRKTANAR</sequence>